<accession>A0A841PNM7</accession>
<name>A0A841PNM7_9BACL</name>
<comment type="caution">
    <text evidence="1">The sequence shown here is derived from an EMBL/GenBank/DDBJ whole genome shotgun (WGS) entry which is preliminary data.</text>
</comment>
<evidence type="ECO:0000313" key="2">
    <source>
        <dbReference type="Proteomes" id="UP000568839"/>
    </source>
</evidence>
<gene>
    <name evidence="1" type="ORF">HNR44_002342</name>
</gene>
<dbReference type="EMBL" id="JACHHJ010000003">
    <property type="protein sequence ID" value="MBB6450359.1"/>
    <property type="molecule type" value="Genomic_DNA"/>
</dbReference>
<proteinExistence type="predicted"/>
<sequence length="42" mass="4845">MSGQLDLYGGQPEFTQRILDMIHISDRTGENIVSHFKSNRPR</sequence>
<protein>
    <submittedName>
        <fullName evidence="1">Uncharacterized protein</fullName>
    </submittedName>
</protein>
<dbReference type="AlphaFoldDB" id="A0A841PNM7"/>
<keyword evidence="2" id="KW-1185">Reference proteome</keyword>
<dbReference type="Proteomes" id="UP000568839">
    <property type="component" value="Unassembled WGS sequence"/>
</dbReference>
<evidence type="ECO:0000313" key="1">
    <source>
        <dbReference type="EMBL" id="MBB6450359.1"/>
    </source>
</evidence>
<reference evidence="1 2" key="1">
    <citation type="submission" date="2020-08" db="EMBL/GenBank/DDBJ databases">
        <title>Genomic Encyclopedia of Type Strains, Phase IV (KMG-IV): sequencing the most valuable type-strain genomes for metagenomic binning, comparative biology and taxonomic classification.</title>
        <authorList>
            <person name="Goeker M."/>
        </authorList>
    </citation>
    <scope>NUCLEOTIDE SEQUENCE [LARGE SCALE GENOMIC DNA]</scope>
    <source>
        <strain evidence="1 2">DSM 21769</strain>
    </source>
</reference>
<organism evidence="1 2">
    <name type="scientific">Geomicrobium halophilum</name>
    <dbReference type="NCBI Taxonomy" id="549000"/>
    <lineage>
        <taxon>Bacteria</taxon>
        <taxon>Bacillati</taxon>
        <taxon>Bacillota</taxon>
        <taxon>Bacilli</taxon>
        <taxon>Bacillales</taxon>
        <taxon>Geomicrobium</taxon>
    </lineage>
</organism>